<dbReference type="CDD" id="cd00067">
    <property type="entry name" value="GAL4"/>
    <property type="match status" value="1"/>
</dbReference>
<dbReference type="EMBL" id="JAAAPX010000016">
    <property type="protein sequence ID" value="KAF4242621.1"/>
    <property type="molecule type" value="Genomic_DNA"/>
</dbReference>
<dbReference type="Pfam" id="PF00172">
    <property type="entry name" value="Zn_clus"/>
    <property type="match status" value="1"/>
</dbReference>
<evidence type="ECO:0000256" key="2">
    <source>
        <dbReference type="ARBA" id="ARBA00023163"/>
    </source>
</evidence>
<proteinExistence type="predicted"/>
<evidence type="ECO:0000256" key="4">
    <source>
        <dbReference type="SAM" id="Phobius"/>
    </source>
</evidence>
<dbReference type="PANTHER" id="PTHR38791:SF5">
    <property type="entry name" value="TRANSCRIPTION FACTOR DBAG-RELATED"/>
    <property type="match status" value="1"/>
</dbReference>
<comment type="caution">
    <text evidence="6">The sequence shown here is derived from an EMBL/GenBank/DDBJ whole genome shotgun (WGS) entry which is preliminary data.</text>
</comment>
<evidence type="ECO:0000313" key="7">
    <source>
        <dbReference type="Proteomes" id="UP000653565"/>
    </source>
</evidence>
<dbReference type="PANTHER" id="PTHR38791">
    <property type="entry name" value="ZN(II)2CYS6 TRANSCRIPTION FACTOR (EUROFUNG)-RELATED-RELATED"/>
    <property type="match status" value="1"/>
</dbReference>
<keyword evidence="4" id="KW-0812">Transmembrane</keyword>
<dbReference type="GO" id="GO:0008270">
    <property type="term" value="F:zinc ion binding"/>
    <property type="evidence" value="ECO:0007669"/>
    <property type="project" value="InterPro"/>
</dbReference>
<organism evidence="6 7">
    <name type="scientific">Aspergillus fumigatiaffinis</name>
    <dbReference type="NCBI Taxonomy" id="340414"/>
    <lineage>
        <taxon>Eukaryota</taxon>
        <taxon>Fungi</taxon>
        <taxon>Dikarya</taxon>
        <taxon>Ascomycota</taxon>
        <taxon>Pezizomycotina</taxon>
        <taxon>Eurotiomycetes</taxon>
        <taxon>Eurotiomycetidae</taxon>
        <taxon>Eurotiales</taxon>
        <taxon>Aspergillaceae</taxon>
        <taxon>Aspergillus</taxon>
        <taxon>Aspergillus subgen. Fumigati</taxon>
    </lineage>
</organism>
<dbReference type="InterPro" id="IPR021858">
    <property type="entry name" value="Fun_TF"/>
</dbReference>
<sequence length="1073" mass="117972">MVVYLQYLLTHESAVPFGAVFTSFRVSQVSVIWSPELWAAVTTNDFSGQLYLGFICLVPFSILLASTIGPSSAIALLPRQTNYRLPDWPLGTNLSYASLFPDTLGHASPPLTNRSATGETSENELSFSAGWEYLRALPAVSSDKQTETGLQTGTINLGDNTGRMKWDMPRLYSVLIPTVTPWSENLPGTSQVVRSLYVQYAPNSTLATVQHVPVALSLSTAAKQFAASFSSRPVTINASIETPQPYASTFCHLNTILSENDTRPIQFPKSYIAGCGDSCDSSSKNWPELANYTRIRREDIWADATSSPQGRLIWVDDIVLDNPASRGGIGVIVVQPELCNAGKVYLTASACVVGARWGNTTAHLEIASNGLATISKSIVSELSTVSPITVPRWSDPPLRISTEWANSLNQRTSNQNRTVADNLLRALPITDNVCPFDGTYGLDAQQSFPLQRPYMHEALISSLVANALSHSAGASEQWWEVKNAGGKLWNYMNPHTHLPEDVPKPPGLVFTFQGSLRGYAWTMDGVPIKIALVFLGLYCIFVSVFVLYTVISGYSSMPWSTVADLVALALSSTPSNKLCNTSGGIGEMKTFKHLVTVREIENHHRLELHIETEAAMVAKCDQKRPSCSQCLRAGRECTGYRDVTALRLEDQSNQVVNRSRIIVRPPTRTPSRASRRNSPATSLTLHRVDIPVTDRALAFFYWHYAPDICGPLDFLHALQAENAPALTASIHAVGLAALANIHRSSQLMLEAREEYGCALVATNAALQDPSQRSADSTLAAVVLLGVYEITCSQGPPLVERWLKHIQGALKMVQVRGVEQLQTPVGLELFITVLRMQMALSNIHSKLDTPAWLLRLAPEALNCCFPRDPALDIFFLYPRQVSTLRDSIRVGQLDSVIDEALGLDTALVEWALSLDSRWQYTVLPVTSDDQGCYGDYYHIYPDHVASLLWSNYRCIRLAIHAIICGLCEELSSHRDAESDKRSNFRRLASQSARVQKQLAEDMCASVPTNINTDGSRFTGGMALRFIWPLFTAANCEGSSAEIRSWITRCLEKIGEELGIQQASAMARILREGGL</sequence>
<keyword evidence="1" id="KW-0805">Transcription regulation</keyword>
<gene>
    <name evidence="6" type="ORF">CNMCM6805_002693</name>
</gene>
<feature type="transmembrane region" description="Helical" evidence="4">
    <location>
        <begin position="530"/>
        <end position="551"/>
    </location>
</feature>
<evidence type="ECO:0000259" key="5">
    <source>
        <dbReference type="Pfam" id="PF00172"/>
    </source>
</evidence>
<dbReference type="AlphaFoldDB" id="A0A8H4HFX0"/>
<dbReference type="Proteomes" id="UP000653565">
    <property type="component" value="Unassembled WGS sequence"/>
</dbReference>
<keyword evidence="7" id="KW-1185">Reference proteome</keyword>
<evidence type="ECO:0000313" key="6">
    <source>
        <dbReference type="EMBL" id="KAF4242621.1"/>
    </source>
</evidence>
<keyword evidence="3" id="KW-0539">Nucleus</keyword>
<keyword evidence="2" id="KW-0804">Transcription</keyword>
<feature type="domain" description="Zn(2)-C6 fungal-type" evidence="5">
    <location>
        <begin position="619"/>
        <end position="642"/>
    </location>
</feature>
<keyword evidence="4" id="KW-0472">Membrane</keyword>
<feature type="transmembrane region" description="Helical" evidence="4">
    <location>
        <begin position="50"/>
        <end position="77"/>
    </location>
</feature>
<accession>A0A8H4HFX0</accession>
<keyword evidence="4" id="KW-1133">Transmembrane helix</keyword>
<dbReference type="Pfam" id="PF11951">
    <property type="entry name" value="Fungal_trans_2"/>
    <property type="match status" value="1"/>
</dbReference>
<evidence type="ECO:0000256" key="3">
    <source>
        <dbReference type="ARBA" id="ARBA00023242"/>
    </source>
</evidence>
<protein>
    <recommendedName>
        <fullName evidence="5">Zn(2)-C6 fungal-type domain-containing protein</fullName>
    </recommendedName>
</protein>
<dbReference type="InterPro" id="IPR053175">
    <property type="entry name" value="DHMBA_Reg_Transcription_Factor"/>
</dbReference>
<dbReference type="InterPro" id="IPR001138">
    <property type="entry name" value="Zn2Cys6_DnaBD"/>
</dbReference>
<name>A0A8H4HFX0_9EURO</name>
<evidence type="ECO:0000256" key="1">
    <source>
        <dbReference type="ARBA" id="ARBA00023015"/>
    </source>
</evidence>
<reference evidence="6" key="2">
    <citation type="submission" date="2020-04" db="EMBL/GenBank/DDBJ databases">
        <authorList>
            <person name="Santos R.A.C."/>
            <person name="Steenwyk J.L."/>
            <person name="Rivero-Menendez O."/>
            <person name="Mead M.E."/>
            <person name="Silva L.P."/>
            <person name="Bastos R.W."/>
            <person name="Alastruey-Izquierdo A."/>
            <person name="Goldman G.H."/>
            <person name="Rokas A."/>
        </authorList>
    </citation>
    <scope>NUCLEOTIDE SEQUENCE</scope>
    <source>
        <strain evidence="6">CNM-CM6805</strain>
    </source>
</reference>
<dbReference type="GO" id="GO:0000981">
    <property type="term" value="F:DNA-binding transcription factor activity, RNA polymerase II-specific"/>
    <property type="evidence" value="ECO:0007669"/>
    <property type="project" value="InterPro"/>
</dbReference>
<reference evidence="6" key="1">
    <citation type="journal article" date="2020" name="bioRxiv">
        <title>Genomic and phenotypic heterogeneity of clinical isolates of the human pathogens Aspergillus fumigatus, Aspergillus lentulus and Aspergillus fumigatiaffinis.</title>
        <authorList>
            <person name="dos Santos R.A.C."/>
            <person name="Steenwyk J.L."/>
            <person name="Rivero-Menendez O."/>
            <person name="Mead M.E."/>
            <person name="Silva L.P."/>
            <person name="Bastos R.W."/>
            <person name="Alastruey-Izquierdo A."/>
            <person name="Goldman G.H."/>
            <person name="Rokas A."/>
        </authorList>
    </citation>
    <scope>NUCLEOTIDE SEQUENCE</scope>
    <source>
        <strain evidence="6">CNM-CM6805</strain>
    </source>
</reference>